<keyword evidence="2" id="KW-0812">Transmembrane</keyword>
<dbReference type="AlphaFoldDB" id="G9PET5"/>
<keyword evidence="2" id="KW-1133">Transmembrane helix</keyword>
<feature type="transmembrane region" description="Helical" evidence="2">
    <location>
        <begin position="77"/>
        <end position="100"/>
    </location>
</feature>
<dbReference type="eggNOG" id="COG3152">
    <property type="taxonomic scope" value="Bacteria"/>
</dbReference>
<dbReference type="Proteomes" id="UP000003822">
    <property type="component" value="Unassembled WGS sequence"/>
</dbReference>
<keyword evidence="4" id="KW-1185">Reference proteome</keyword>
<protein>
    <recommendedName>
        <fullName evidence="5">DUF805 domain-containing protein</fullName>
    </recommendedName>
</protein>
<dbReference type="Pfam" id="PF05656">
    <property type="entry name" value="DUF805"/>
    <property type="match status" value="1"/>
</dbReference>
<dbReference type="STRING" id="435830.HMPREF0045_00759"/>
<feature type="compositionally biased region" description="Low complexity" evidence="1">
    <location>
        <begin position="190"/>
        <end position="216"/>
    </location>
</feature>
<evidence type="ECO:0000256" key="2">
    <source>
        <dbReference type="SAM" id="Phobius"/>
    </source>
</evidence>
<dbReference type="OrthoDB" id="9812349at2"/>
<organism evidence="3 4">
    <name type="scientific">Actinomyces graevenitzii C83</name>
    <dbReference type="NCBI Taxonomy" id="435830"/>
    <lineage>
        <taxon>Bacteria</taxon>
        <taxon>Bacillati</taxon>
        <taxon>Actinomycetota</taxon>
        <taxon>Actinomycetes</taxon>
        <taxon>Actinomycetales</taxon>
        <taxon>Actinomycetaceae</taxon>
        <taxon>Actinomyces</taxon>
    </lineage>
</organism>
<dbReference type="InterPro" id="IPR008523">
    <property type="entry name" value="DUF805"/>
</dbReference>
<dbReference type="RefSeq" id="WP_005985698.1">
    <property type="nucleotide sequence ID" value="NZ_JH470338.1"/>
</dbReference>
<dbReference type="PANTHER" id="PTHR34980">
    <property type="entry name" value="INNER MEMBRANE PROTEIN-RELATED-RELATED"/>
    <property type="match status" value="1"/>
</dbReference>
<dbReference type="PATRIC" id="fig|435830.3.peg.732"/>
<dbReference type="HOGENOM" id="CLU_093674_4_1_11"/>
<comment type="caution">
    <text evidence="3">The sequence shown here is derived from an EMBL/GenBank/DDBJ whole genome shotgun (WGS) entry which is preliminary data.</text>
</comment>
<evidence type="ECO:0000313" key="4">
    <source>
        <dbReference type="Proteomes" id="UP000003822"/>
    </source>
</evidence>
<dbReference type="GO" id="GO:0005886">
    <property type="term" value="C:plasma membrane"/>
    <property type="evidence" value="ECO:0007669"/>
    <property type="project" value="TreeGrafter"/>
</dbReference>
<accession>G9PET5</accession>
<feature type="transmembrane region" description="Helical" evidence="2">
    <location>
        <begin position="42"/>
        <end position="65"/>
    </location>
</feature>
<evidence type="ECO:0008006" key="5">
    <source>
        <dbReference type="Google" id="ProtNLM"/>
    </source>
</evidence>
<keyword evidence="2" id="KW-0472">Membrane</keyword>
<evidence type="ECO:0000256" key="1">
    <source>
        <dbReference type="SAM" id="MobiDB-lite"/>
    </source>
</evidence>
<dbReference type="PANTHER" id="PTHR34980:SF2">
    <property type="entry name" value="INNER MEMBRANE PROTEIN YHAH-RELATED"/>
    <property type="match status" value="1"/>
</dbReference>
<gene>
    <name evidence="3" type="ORF">HMPREF0045_00759</name>
</gene>
<name>G9PET5_9ACTO</name>
<feature type="transmembrane region" description="Helical" evidence="2">
    <location>
        <begin position="112"/>
        <end position="135"/>
    </location>
</feature>
<dbReference type="EMBL" id="ACRN01000004">
    <property type="protein sequence ID" value="EHM88546.1"/>
    <property type="molecule type" value="Genomic_DNA"/>
</dbReference>
<feature type="region of interest" description="Disordered" evidence="1">
    <location>
        <begin position="182"/>
        <end position="226"/>
    </location>
</feature>
<proteinExistence type="predicted"/>
<evidence type="ECO:0000313" key="3">
    <source>
        <dbReference type="EMBL" id="EHM88546.1"/>
    </source>
</evidence>
<sequence>MSYQPYVDPVGMDPRHYGFVDSVKRAFSQYAKFDGVASIAEYWWFVLFNAIVGGVLYFLAIVLAIGAAAGSGDEEAAGVSGGIVLLILGLYGLAVLLPGLGLTIRRLHDAGYSGFFILLNFLGPLSIVPVILCILPSKPAAWNPSWLDDEARALQAHMLGGANPYAQGAYGAPMMPEYAQGPAGQGAPYGQGVPQAPYGQPTPQAPYGQGGPQAPYGQGGSAPSSY</sequence>
<reference evidence="3 4" key="1">
    <citation type="submission" date="2011-10" db="EMBL/GenBank/DDBJ databases">
        <title>The Genome Sequence of Actinomyces graevenitzii C83.</title>
        <authorList>
            <consortium name="The Broad Institute Genome Sequencing Platform"/>
            <consortium name="The Broad Institute Genome Sequencing Center for Infectious Disease"/>
            <person name="Earl A."/>
            <person name="Ward D."/>
            <person name="Feldgarden M."/>
            <person name="Gevers D."/>
            <person name="Sibley C.D."/>
            <person name="Field T.R."/>
            <person name="Grinwis M."/>
            <person name="Eshaghurshan C.S."/>
            <person name="Surette M.G."/>
            <person name="Young S.K."/>
            <person name="Zeng Q."/>
            <person name="Gargeya S."/>
            <person name="Fitzgerald M."/>
            <person name="Haas B."/>
            <person name="Abouelleil A."/>
            <person name="Alvarado L."/>
            <person name="Arachchi H.M."/>
            <person name="Berlin A."/>
            <person name="Brown A."/>
            <person name="Chapman S.B."/>
            <person name="Chen Z."/>
            <person name="Dunbar C."/>
            <person name="Freedman E."/>
            <person name="Gearin G."/>
            <person name="Goldberg J."/>
            <person name="Griggs A."/>
            <person name="Gujja S."/>
            <person name="Heiman D."/>
            <person name="Howarth C."/>
            <person name="Larson L."/>
            <person name="Lui A."/>
            <person name="MacDonald P.J.P."/>
            <person name="Montmayeur A."/>
            <person name="Murphy C."/>
            <person name="Neiman D."/>
            <person name="Pearson M."/>
            <person name="Priest M."/>
            <person name="Roberts A."/>
            <person name="Saif S."/>
            <person name="Shea T."/>
            <person name="Shenoy N."/>
            <person name="Sisk P."/>
            <person name="Stolte C."/>
            <person name="Sykes S."/>
            <person name="Wortman J."/>
            <person name="Nusbaum C."/>
            <person name="Birren B."/>
        </authorList>
    </citation>
    <scope>NUCLEOTIDE SEQUENCE [LARGE SCALE GENOMIC DNA]</scope>
    <source>
        <strain evidence="3 4">C83</strain>
    </source>
</reference>